<name>A0A286UED4_9AGAM</name>
<dbReference type="Gene3D" id="3.40.50.300">
    <property type="entry name" value="P-loop containing nucleotide triphosphate hydrolases"/>
    <property type="match status" value="1"/>
</dbReference>
<dbReference type="Pfam" id="PF00168">
    <property type="entry name" value="C2"/>
    <property type="match status" value="1"/>
</dbReference>
<feature type="repeat" description="WD" evidence="3">
    <location>
        <begin position="1222"/>
        <end position="1263"/>
    </location>
</feature>
<feature type="repeat" description="WD" evidence="3">
    <location>
        <begin position="1348"/>
        <end position="1389"/>
    </location>
</feature>
<reference evidence="6 7" key="1">
    <citation type="journal article" date="2017" name="Mol. Ecol.">
        <title>Comparative and population genomic landscape of Phellinus noxius: A hypervariable fungus causing root rot in trees.</title>
        <authorList>
            <person name="Chung C.L."/>
            <person name="Lee T.J."/>
            <person name="Akiba M."/>
            <person name="Lee H.H."/>
            <person name="Kuo T.H."/>
            <person name="Liu D."/>
            <person name="Ke H.M."/>
            <person name="Yokoi T."/>
            <person name="Roa M.B."/>
            <person name="Lu M.J."/>
            <person name="Chang Y.Y."/>
            <person name="Ann P.J."/>
            <person name="Tsai J.N."/>
            <person name="Chen C.Y."/>
            <person name="Tzean S.S."/>
            <person name="Ota Y."/>
            <person name="Hattori T."/>
            <person name="Sahashi N."/>
            <person name="Liou R.F."/>
            <person name="Kikuchi T."/>
            <person name="Tsai I.J."/>
        </authorList>
    </citation>
    <scope>NUCLEOTIDE SEQUENCE [LARGE SCALE GENOMIC DNA]</scope>
    <source>
        <strain evidence="6 7">FFPRI411160</strain>
    </source>
</reference>
<evidence type="ECO:0000256" key="2">
    <source>
        <dbReference type="ARBA" id="ARBA00022737"/>
    </source>
</evidence>
<feature type="repeat" description="WD" evidence="3">
    <location>
        <begin position="1390"/>
        <end position="1431"/>
    </location>
</feature>
<dbReference type="EMBL" id="NBII01000006">
    <property type="protein sequence ID" value="PAV17956.1"/>
    <property type="molecule type" value="Genomic_DNA"/>
</dbReference>
<feature type="repeat" description="WD" evidence="3">
    <location>
        <begin position="1433"/>
        <end position="1466"/>
    </location>
</feature>
<dbReference type="GO" id="GO:1990234">
    <property type="term" value="C:transferase complex"/>
    <property type="evidence" value="ECO:0007669"/>
    <property type="project" value="UniProtKB-ARBA"/>
</dbReference>
<accession>A0A286UED4</accession>
<feature type="domain" description="C2" evidence="4">
    <location>
        <begin position="1"/>
        <end position="117"/>
    </location>
</feature>
<proteinExistence type="predicted"/>
<dbReference type="PROSITE" id="PS50294">
    <property type="entry name" value="WD_REPEATS_REGION"/>
    <property type="match status" value="13"/>
</dbReference>
<dbReference type="SMART" id="SM00320">
    <property type="entry name" value="WD40"/>
    <property type="match status" value="14"/>
</dbReference>
<dbReference type="SUPFAM" id="SSF50998">
    <property type="entry name" value="Quinoprotein alcohol dehydrogenase-like"/>
    <property type="match status" value="1"/>
</dbReference>
<evidence type="ECO:0000313" key="6">
    <source>
        <dbReference type="EMBL" id="PAV17956.1"/>
    </source>
</evidence>
<organism evidence="6 7">
    <name type="scientific">Pyrrhoderma noxium</name>
    <dbReference type="NCBI Taxonomy" id="2282107"/>
    <lineage>
        <taxon>Eukaryota</taxon>
        <taxon>Fungi</taxon>
        <taxon>Dikarya</taxon>
        <taxon>Basidiomycota</taxon>
        <taxon>Agaricomycotina</taxon>
        <taxon>Agaricomycetes</taxon>
        <taxon>Hymenochaetales</taxon>
        <taxon>Hymenochaetaceae</taxon>
        <taxon>Pyrrhoderma</taxon>
    </lineage>
</organism>
<sequence>MTSSKSMYYSIQVLKCDTTNLWKKHWRSKIHRFISTKNNHPSLFVEISIGNISQKTNVINNTSPTWNQTFPLLSSKSSETLSIMIHHDTSTSKSVTIGYGEITLNELLDGDGGKEVSIPLRPSSDPKHKSLGSLLVCLRISNAEECAKLALSNLIIDCGEAVDRSEREIENIDTMIKGAEIVMKSNLPKLFRDAVPTLDALSNVIERIADAHPYLKLAWGITTVLYDVVQNQMKFDERVKKLVNDIVIAFYIVQDISHIRRQIESLSRLATEIVDFIIQCCIRIREYSLRSFIGRVLKPGDRSEIEDCEETLNNLKENIDSAFNRQDVTINSRRADDDLLRKLENVLNPNTTSPNVFLLLGAAGTGKSTISTTVAEEYTRNNSLGCHLFFLRGKSDPATVIRTIACSLAEYDQNIAECIEDALKYKVGLTSATLDIQFDTFLSTPLHQSRINSKSILIVLDALDECGSRQTRATLIRVLRDKLPSLPPNYRFLITSRPEFDIQSLFHSPQFEVVRLEEHDGREDVRKYINSSLSELQQIKMVSFEDEEEMEEMGSALGEAANGLFIWASTAMRMIKDNIGDHQSKLEELASTKSLSLDHLYSISLRDALAWNDKMKELFRDVFGLILFGKEQMRDEVIDGILGMKKGRTDGMLSCLRALVIYHRGEPIRLYHTSFYDYLTNMDTGSEAWYIDEIESKRKITEQCFVGMDRMLHFNMCHLESSYVANRDIVNLEERVHNYISSSLYYICRYWSNHLLDTPYSDRMRDALRRFAYNHLLFWLEVMSVTNTLDTRGGSILTHAISWIGDHDRELFKFLTDFHHQISIFSTPISFSTPHIYMSLLPLSKDDSIFSRHYSKYCGTLSIIEYNGRKLRSACLKQIMGHSHLAYSVSFSPDGTQIVSGSFDKTIGVWDAASGRLILGPIKCDCGVFSVRFSPDGSFIASGLGDGSIKIWNSRDGELLGVLFERNVGSIMSLQFSRNGDYIVSGSYDGVIQIWDVESRKLHKELPKSHSDGIWSVSISNDGCYVASGSIDKTVIIWNILNTPITPTVLRGHTDEVYSVMFAPGGNTVASGSYDGTIRIWNTSDGELVHEIPQFGSDKVSSVVYSPDGNHILSGTDHGTIRMWNTSNISESPKLFHGHISIVFDISFASNSSRFVSGSADFTIRVWDVEGGVTDSEDSHKSTNEVYSISISRDGQFIASGMMDGTVCIYNTRSGNIVLGPLKGHTDIVGSVTFSPDGNLVASGSADKQVRLWNMEGDSDILVGPGDDVLSVAFSPNGLNIVAGSRDKMIYVWDVKSKKLCFDPIGGHTDWIITIRYSSDGTKIISGSRDCTIRIWDSASGNMIGNHFEGHVRGVWSVVYSSNDTQVVSVSSDSTILIWDAETRNIYRVIKKHSDAVTSLAFSLDGKRFLSGSFDQAIRIWDVESGESICGPFVGHSAWVQSVEYFPYGNRFASGSSDGTIRIWSIPKEDVEWNMREDGWIVGRNNELLIWIPNELRHTVIMPTCSLTINCPFETKLDFSGHFKGRSWTNGIPFVR</sequence>
<dbReference type="InterPro" id="IPR000008">
    <property type="entry name" value="C2_dom"/>
</dbReference>
<dbReference type="Proteomes" id="UP000217199">
    <property type="component" value="Unassembled WGS sequence"/>
</dbReference>
<dbReference type="Pfam" id="PF24883">
    <property type="entry name" value="NPHP3_N"/>
    <property type="match status" value="1"/>
</dbReference>
<dbReference type="Gene3D" id="2.60.40.150">
    <property type="entry name" value="C2 domain"/>
    <property type="match status" value="1"/>
</dbReference>
<dbReference type="OrthoDB" id="538223at2759"/>
<dbReference type="InterPro" id="IPR011047">
    <property type="entry name" value="Quinoprotein_ADH-like_sf"/>
</dbReference>
<feature type="repeat" description="WD" evidence="3">
    <location>
        <begin position="1262"/>
        <end position="1297"/>
    </location>
</feature>
<gene>
    <name evidence="6" type="ORF">PNOK_0644200</name>
</gene>
<evidence type="ECO:0000256" key="1">
    <source>
        <dbReference type="ARBA" id="ARBA00022574"/>
    </source>
</evidence>
<dbReference type="CDD" id="cd00030">
    <property type="entry name" value="C2"/>
    <property type="match status" value="1"/>
</dbReference>
<dbReference type="PROSITE" id="PS50082">
    <property type="entry name" value="WD_REPEATS_2"/>
    <property type="match status" value="14"/>
</dbReference>
<dbReference type="SUPFAM" id="SSF50978">
    <property type="entry name" value="WD40 repeat-like"/>
    <property type="match status" value="1"/>
</dbReference>
<evidence type="ECO:0000313" key="7">
    <source>
        <dbReference type="Proteomes" id="UP000217199"/>
    </source>
</evidence>
<keyword evidence="7" id="KW-1185">Reference proteome</keyword>
<feature type="repeat" description="WD" evidence="3">
    <location>
        <begin position="1097"/>
        <end position="1128"/>
    </location>
</feature>
<feature type="repeat" description="WD" evidence="3">
    <location>
        <begin position="1007"/>
        <end position="1040"/>
    </location>
</feature>
<dbReference type="STRING" id="2282107.A0A286UED4"/>
<dbReference type="PANTHER" id="PTHR22847:SF637">
    <property type="entry name" value="WD REPEAT DOMAIN 5B"/>
    <property type="match status" value="1"/>
</dbReference>
<keyword evidence="2" id="KW-0677">Repeat</keyword>
<comment type="caution">
    <text evidence="6">The sequence shown here is derived from an EMBL/GenBank/DDBJ whole genome shotgun (WGS) entry which is preliminary data.</text>
</comment>
<evidence type="ECO:0000259" key="5">
    <source>
        <dbReference type="PROSITE" id="PS50837"/>
    </source>
</evidence>
<protein>
    <submittedName>
        <fullName evidence="6">Nucleotide-binding-oligomerization-domain like receptor</fullName>
    </submittedName>
</protein>
<dbReference type="InterPro" id="IPR056884">
    <property type="entry name" value="NPHP3-like_N"/>
</dbReference>
<evidence type="ECO:0000256" key="3">
    <source>
        <dbReference type="PROSITE-ProRule" id="PRU00221"/>
    </source>
</evidence>
<dbReference type="InterPro" id="IPR007111">
    <property type="entry name" value="NACHT_NTPase"/>
</dbReference>
<dbReference type="InParanoid" id="A0A286UED4"/>
<dbReference type="InterPro" id="IPR015943">
    <property type="entry name" value="WD40/YVTN_repeat-like_dom_sf"/>
</dbReference>
<dbReference type="InterPro" id="IPR036322">
    <property type="entry name" value="WD40_repeat_dom_sf"/>
</dbReference>
<feature type="repeat" description="WD" evidence="3">
    <location>
        <begin position="1179"/>
        <end position="1220"/>
    </location>
</feature>
<feature type="repeat" description="WD" evidence="3">
    <location>
        <begin position="1305"/>
        <end position="1346"/>
    </location>
</feature>
<dbReference type="InterPro" id="IPR019775">
    <property type="entry name" value="WD40_repeat_CS"/>
</dbReference>
<dbReference type="PANTHER" id="PTHR22847">
    <property type="entry name" value="WD40 REPEAT PROTEIN"/>
    <property type="match status" value="1"/>
</dbReference>
<dbReference type="SUPFAM" id="SSF49562">
    <property type="entry name" value="C2 domain (Calcium/lipid-binding domain, CaLB)"/>
    <property type="match status" value="1"/>
</dbReference>
<feature type="repeat" description="WD" evidence="3">
    <location>
        <begin position="879"/>
        <end position="920"/>
    </location>
</feature>
<dbReference type="Gene3D" id="2.130.10.10">
    <property type="entry name" value="YVTN repeat-like/Quinoprotein amine dehydrogenase"/>
    <property type="match status" value="6"/>
</dbReference>
<dbReference type="PROSITE" id="PS50004">
    <property type="entry name" value="C2"/>
    <property type="match status" value="1"/>
</dbReference>
<dbReference type="CDD" id="cd00200">
    <property type="entry name" value="WD40"/>
    <property type="match status" value="2"/>
</dbReference>
<dbReference type="SMART" id="SM00239">
    <property type="entry name" value="C2"/>
    <property type="match status" value="1"/>
</dbReference>
<dbReference type="InterPro" id="IPR001680">
    <property type="entry name" value="WD40_rpt"/>
</dbReference>
<dbReference type="InterPro" id="IPR027417">
    <property type="entry name" value="P-loop_NTPase"/>
</dbReference>
<dbReference type="InterPro" id="IPR035892">
    <property type="entry name" value="C2_domain_sf"/>
</dbReference>
<dbReference type="InterPro" id="IPR020472">
    <property type="entry name" value="WD40_PAC1"/>
</dbReference>
<feature type="repeat" description="WD" evidence="3">
    <location>
        <begin position="964"/>
        <end position="1005"/>
    </location>
</feature>
<feature type="repeat" description="WD" evidence="3">
    <location>
        <begin position="928"/>
        <end position="962"/>
    </location>
</feature>
<evidence type="ECO:0000259" key="4">
    <source>
        <dbReference type="PROSITE" id="PS50004"/>
    </source>
</evidence>
<dbReference type="SUPFAM" id="SSF52540">
    <property type="entry name" value="P-loop containing nucleoside triphosphate hydrolases"/>
    <property type="match status" value="1"/>
</dbReference>
<dbReference type="Pfam" id="PF00400">
    <property type="entry name" value="WD40"/>
    <property type="match status" value="14"/>
</dbReference>
<feature type="repeat" description="WD" evidence="3">
    <location>
        <begin position="1050"/>
        <end position="1091"/>
    </location>
</feature>
<dbReference type="PROSITE" id="PS00678">
    <property type="entry name" value="WD_REPEATS_1"/>
    <property type="match status" value="8"/>
</dbReference>
<keyword evidence="6" id="KW-0675">Receptor</keyword>
<feature type="repeat" description="WD" evidence="3">
    <location>
        <begin position="1136"/>
        <end position="1170"/>
    </location>
</feature>
<dbReference type="PROSITE" id="PS50837">
    <property type="entry name" value="NACHT"/>
    <property type="match status" value="1"/>
</dbReference>
<keyword evidence="1 3" id="KW-0853">WD repeat</keyword>
<dbReference type="PRINTS" id="PR00320">
    <property type="entry name" value="GPROTEINBRPT"/>
</dbReference>
<feature type="domain" description="NACHT" evidence="5">
    <location>
        <begin position="355"/>
        <end position="498"/>
    </location>
</feature>